<dbReference type="InterPro" id="IPR054722">
    <property type="entry name" value="PolX-like_BBD"/>
</dbReference>
<organism evidence="2 3">
    <name type="scientific">Senna tora</name>
    <dbReference type="NCBI Taxonomy" id="362788"/>
    <lineage>
        <taxon>Eukaryota</taxon>
        <taxon>Viridiplantae</taxon>
        <taxon>Streptophyta</taxon>
        <taxon>Embryophyta</taxon>
        <taxon>Tracheophyta</taxon>
        <taxon>Spermatophyta</taxon>
        <taxon>Magnoliopsida</taxon>
        <taxon>eudicotyledons</taxon>
        <taxon>Gunneridae</taxon>
        <taxon>Pentapetalae</taxon>
        <taxon>rosids</taxon>
        <taxon>fabids</taxon>
        <taxon>Fabales</taxon>
        <taxon>Fabaceae</taxon>
        <taxon>Caesalpinioideae</taxon>
        <taxon>Cassia clade</taxon>
        <taxon>Senna</taxon>
    </lineage>
</organism>
<name>A0A835CAG2_9FABA</name>
<dbReference type="Pfam" id="PF22936">
    <property type="entry name" value="Pol_BBD"/>
    <property type="match status" value="1"/>
</dbReference>
<dbReference type="OrthoDB" id="1432733at2759"/>
<comment type="caution">
    <text evidence="2">The sequence shown here is derived from an EMBL/GenBank/DDBJ whole genome shotgun (WGS) entry which is preliminary data.</text>
</comment>
<keyword evidence="3" id="KW-1185">Reference proteome</keyword>
<dbReference type="Proteomes" id="UP000634136">
    <property type="component" value="Unassembled WGS sequence"/>
</dbReference>
<dbReference type="EMBL" id="JAAIUW010000004">
    <property type="protein sequence ID" value="KAF7834841.1"/>
    <property type="molecule type" value="Genomic_DNA"/>
</dbReference>
<gene>
    <name evidence="2" type="ORF">G2W53_009700</name>
</gene>
<protein>
    <submittedName>
        <fullName evidence="2">Retrovirus-related Pol polyprotein from transposon TNT 1-94</fullName>
    </submittedName>
</protein>
<evidence type="ECO:0000259" key="1">
    <source>
        <dbReference type="Pfam" id="PF22936"/>
    </source>
</evidence>
<proteinExistence type="predicted"/>
<evidence type="ECO:0000313" key="3">
    <source>
        <dbReference type="Proteomes" id="UP000634136"/>
    </source>
</evidence>
<reference evidence="2" key="1">
    <citation type="submission" date="2020-09" db="EMBL/GenBank/DDBJ databases">
        <title>Genome-Enabled Discovery of Anthraquinone Biosynthesis in Senna tora.</title>
        <authorList>
            <person name="Kang S.-H."/>
            <person name="Pandey R.P."/>
            <person name="Lee C.-M."/>
            <person name="Sim J.-S."/>
            <person name="Jeong J.-T."/>
            <person name="Choi B.-S."/>
            <person name="Jung M."/>
            <person name="Ginzburg D."/>
            <person name="Zhao K."/>
            <person name="Won S.Y."/>
            <person name="Oh T.-J."/>
            <person name="Yu Y."/>
            <person name="Kim N.-H."/>
            <person name="Lee O.R."/>
            <person name="Lee T.-H."/>
            <person name="Bashyal P."/>
            <person name="Kim T.-S."/>
            <person name="Lee W.-H."/>
            <person name="Kawkins C."/>
            <person name="Kim C.-K."/>
            <person name="Kim J.S."/>
            <person name="Ahn B.O."/>
            <person name="Rhee S.Y."/>
            <person name="Sohng J.K."/>
        </authorList>
    </citation>
    <scope>NUCLEOTIDE SEQUENCE</scope>
    <source>
        <tissue evidence="2">Leaf</tissue>
    </source>
</reference>
<evidence type="ECO:0000313" key="2">
    <source>
        <dbReference type="EMBL" id="KAF7834841.1"/>
    </source>
</evidence>
<feature type="domain" description="Retrovirus-related Pol polyprotein from transposon TNT 1-94-like beta-barrel" evidence="1">
    <location>
        <begin position="10"/>
        <end position="63"/>
    </location>
</feature>
<accession>A0A835CAG2</accession>
<dbReference type="AlphaFoldDB" id="A0A835CAG2"/>
<sequence length="134" mass="15220">MQLQQQYDGGEKVYISNGQGLSIPNIGESYILANKDAILQLKNLLHVPSITKNLLSVSKLAKDNNIFFEFYANEVFVKCQETKEILLKGRVKDALYCFDNMQLQHLVKSNPSTAYVTHSSNSNSFELWHSRLGH</sequence>